<dbReference type="EMBL" id="KE721000">
    <property type="protein sequence ID" value="ERF73006.1"/>
    <property type="molecule type" value="Genomic_DNA"/>
</dbReference>
<dbReference type="InterPro" id="IPR036397">
    <property type="entry name" value="RNaseH_sf"/>
</dbReference>
<evidence type="ECO:0000256" key="1">
    <source>
        <dbReference type="SAM" id="MobiDB-lite"/>
    </source>
</evidence>
<accession>U1GM71</accession>
<dbReference type="AlphaFoldDB" id="U1GM71"/>
<dbReference type="HOGENOM" id="CLU_836863_0_0_1"/>
<sequence>MSLHIPNVPLSSSNLWVEDQHHLFQGLPGSENSSRESQTREQAVQEIGDTKSDNMGVQEPSEPNVISEEQPQIPARPLGTILPQGNALLSSQTAARLQPHLPPHEWSFWTDACLRGPKPIKLDGCGFCVVHRRLDNSNPSDRDFPITWWQSCFVARNAHQIGHAEMLAVAQALEMAVDQCERISGTVVTKARIKMPGAAEKIKRQAATIHWPMPKGVNIFTDSQQVLDSLDSCWLSGRTPGQRSPMRHANAMIEALSLLGVRCILNRFQAMPATSVIVGLMKELEMRSNRNFMGGKCTRGKCTVFTGGFTRIKLWRDHPQLLVRKEREPAAQ</sequence>
<dbReference type="Proteomes" id="UP000019373">
    <property type="component" value="Unassembled WGS sequence"/>
</dbReference>
<gene>
    <name evidence="2" type="ORF">EPUS_07100</name>
</gene>
<keyword evidence="3" id="KW-1185">Reference proteome</keyword>
<dbReference type="OrthoDB" id="4540744at2759"/>
<evidence type="ECO:0000313" key="3">
    <source>
        <dbReference type="Proteomes" id="UP000019373"/>
    </source>
</evidence>
<name>U1GM71_ENDPU</name>
<dbReference type="GO" id="GO:0003676">
    <property type="term" value="F:nucleic acid binding"/>
    <property type="evidence" value="ECO:0007669"/>
    <property type="project" value="InterPro"/>
</dbReference>
<dbReference type="RefSeq" id="XP_007801321.1">
    <property type="nucleotide sequence ID" value="XM_007803130.1"/>
</dbReference>
<dbReference type="GeneID" id="19241987"/>
<proteinExistence type="predicted"/>
<reference evidence="3" key="1">
    <citation type="journal article" date="2014" name="BMC Genomics">
        <title>Genome characteristics reveal the impact of lichenization on lichen-forming fungus Endocarpon pusillum Hedwig (Verrucariales, Ascomycota).</title>
        <authorList>
            <person name="Wang Y.-Y."/>
            <person name="Liu B."/>
            <person name="Zhang X.-Y."/>
            <person name="Zhou Q.-M."/>
            <person name="Zhang T."/>
            <person name="Li H."/>
            <person name="Yu Y.-F."/>
            <person name="Zhang X.-L."/>
            <person name="Hao X.-Y."/>
            <person name="Wang M."/>
            <person name="Wang L."/>
            <person name="Wei J.-C."/>
        </authorList>
    </citation>
    <scope>NUCLEOTIDE SEQUENCE [LARGE SCALE GENOMIC DNA]</scope>
    <source>
        <strain evidence="3">Z07020 / HMAS-L-300199</strain>
    </source>
</reference>
<protein>
    <submittedName>
        <fullName evidence="2">Uncharacterized protein</fullName>
    </submittedName>
</protein>
<dbReference type="Gene3D" id="3.30.420.10">
    <property type="entry name" value="Ribonuclease H-like superfamily/Ribonuclease H"/>
    <property type="match status" value="1"/>
</dbReference>
<organism evidence="2 3">
    <name type="scientific">Endocarpon pusillum (strain Z07020 / HMAS-L-300199)</name>
    <name type="common">Lichen-forming fungus</name>
    <dbReference type="NCBI Taxonomy" id="1263415"/>
    <lineage>
        <taxon>Eukaryota</taxon>
        <taxon>Fungi</taxon>
        <taxon>Dikarya</taxon>
        <taxon>Ascomycota</taxon>
        <taxon>Pezizomycotina</taxon>
        <taxon>Eurotiomycetes</taxon>
        <taxon>Chaetothyriomycetidae</taxon>
        <taxon>Verrucariales</taxon>
        <taxon>Verrucariaceae</taxon>
        <taxon>Endocarpon</taxon>
    </lineage>
</organism>
<evidence type="ECO:0000313" key="2">
    <source>
        <dbReference type="EMBL" id="ERF73006.1"/>
    </source>
</evidence>
<feature type="region of interest" description="Disordered" evidence="1">
    <location>
        <begin position="26"/>
        <end position="69"/>
    </location>
</feature>